<proteinExistence type="predicted"/>
<name>A0A0F9LEC7_9ZZZZ</name>
<organism evidence="1">
    <name type="scientific">marine sediment metagenome</name>
    <dbReference type="NCBI Taxonomy" id="412755"/>
    <lineage>
        <taxon>unclassified sequences</taxon>
        <taxon>metagenomes</taxon>
        <taxon>ecological metagenomes</taxon>
    </lineage>
</organism>
<gene>
    <name evidence="1" type="ORF">LCGC14_1520740</name>
</gene>
<dbReference type="EMBL" id="LAZR01011275">
    <property type="protein sequence ID" value="KKM62530.1"/>
    <property type="molecule type" value="Genomic_DNA"/>
</dbReference>
<evidence type="ECO:0000313" key="1">
    <source>
        <dbReference type="EMBL" id="KKM62530.1"/>
    </source>
</evidence>
<protein>
    <submittedName>
        <fullName evidence="1">Uncharacterized protein</fullName>
    </submittedName>
</protein>
<dbReference type="AlphaFoldDB" id="A0A0F9LEC7"/>
<reference evidence="1" key="1">
    <citation type="journal article" date="2015" name="Nature">
        <title>Complex archaea that bridge the gap between prokaryotes and eukaryotes.</title>
        <authorList>
            <person name="Spang A."/>
            <person name="Saw J.H."/>
            <person name="Jorgensen S.L."/>
            <person name="Zaremba-Niedzwiedzka K."/>
            <person name="Martijn J."/>
            <person name="Lind A.E."/>
            <person name="van Eijk R."/>
            <person name="Schleper C."/>
            <person name="Guy L."/>
            <person name="Ettema T.J."/>
        </authorList>
    </citation>
    <scope>NUCLEOTIDE SEQUENCE</scope>
</reference>
<comment type="caution">
    <text evidence="1">The sequence shown here is derived from an EMBL/GenBank/DDBJ whole genome shotgun (WGS) entry which is preliminary data.</text>
</comment>
<accession>A0A0F9LEC7</accession>
<sequence>MAASTVTMSIVNHKVFGETNIRELIFSCVADSAAATFLSGATSSKTGSTHNRTFTDQLRGWFLLKLIVDPGAIAPTVNSDLTFKEYGCDLLDGNGTDKIHNTDTKQVYPAIDGLPSLQPITDHLTLAITNNAVNSAIIVVRCMFVRTTM</sequence>